<organism evidence="2 3">
    <name type="scientific">Metasolibacillus meyeri</name>
    <dbReference type="NCBI Taxonomy" id="1071052"/>
    <lineage>
        <taxon>Bacteria</taxon>
        <taxon>Bacillati</taxon>
        <taxon>Bacillota</taxon>
        <taxon>Bacilli</taxon>
        <taxon>Bacillales</taxon>
        <taxon>Caryophanaceae</taxon>
        <taxon>Metasolibacillus</taxon>
    </lineage>
</organism>
<gene>
    <name evidence="2" type="ORF">P9B03_06805</name>
</gene>
<sequence length="161" mass="18290">MQLFIDKMNKERASDILNWRYEAPYDFYNNEQTEEDLQELLDGSYNAIVDEKQQVIGFFCLGQGAQVPAGNHVGAYTANCVDMGLGMHPHLTGQGNGLNFCSSIVQFIEKNYEGTPIRLTVAKFNQRAIHLYEKLGFVFETEFKSDVAEFMVMIKNSPEQS</sequence>
<keyword evidence="3" id="KW-1185">Reference proteome</keyword>
<dbReference type="Proteomes" id="UP001344888">
    <property type="component" value="Unassembled WGS sequence"/>
</dbReference>
<dbReference type="InterPro" id="IPR016181">
    <property type="entry name" value="Acyl_CoA_acyltransferase"/>
</dbReference>
<dbReference type="Pfam" id="PF00583">
    <property type="entry name" value="Acetyltransf_1"/>
    <property type="match status" value="1"/>
</dbReference>
<protein>
    <submittedName>
        <fullName evidence="2">GNAT family protein</fullName>
        <ecNumber evidence="2">2.-.-.-</ecNumber>
    </submittedName>
</protein>
<evidence type="ECO:0000259" key="1">
    <source>
        <dbReference type="PROSITE" id="PS51186"/>
    </source>
</evidence>
<dbReference type="EC" id="2.-.-.-" evidence="2"/>
<name>A0AAW9NTS4_9BACL</name>
<dbReference type="AlphaFoldDB" id="A0AAW9NTS4"/>
<comment type="caution">
    <text evidence="2">The sequence shown here is derived from an EMBL/GenBank/DDBJ whole genome shotgun (WGS) entry which is preliminary data.</text>
</comment>
<proteinExistence type="predicted"/>
<reference evidence="2 3" key="1">
    <citation type="submission" date="2023-03" db="EMBL/GenBank/DDBJ databases">
        <title>Bacillus Genome Sequencing.</title>
        <authorList>
            <person name="Dunlap C."/>
        </authorList>
    </citation>
    <scope>NUCLEOTIDE SEQUENCE [LARGE SCALE GENOMIC DNA]</scope>
    <source>
        <strain evidence="2 3">B-59205</strain>
    </source>
</reference>
<evidence type="ECO:0000313" key="2">
    <source>
        <dbReference type="EMBL" id="MEC1178188.1"/>
    </source>
</evidence>
<dbReference type="PROSITE" id="PS51186">
    <property type="entry name" value="GNAT"/>
    <property type="match status" value="1"/>
</dbReference>
<keyword evidence="2" id="KW-0808">Transferase</keyword>
<dbReference type="SUPFAM" id="SSF55729">
    <property type="entry name" value="Acyl-CoA N-acyltransferases (Nat)"/>
    <property type="match status" value="1"/>
</dbReference>
<feature type="domain" description="N-acetyltransferase" evidence="1">
    <location>
        <begin position="3"/>
        <end position="158"/>
    </location>
</feature>
<accession>A0AAW9NTS4</accession>
<dbReference type="Gene3D" id="3.40.630.30">
    <property type="match status" value="1"/>
</dbReference>
<dbReference type="GO" id="GO:0016747">
    <property type="term" value="F:acyltransferase activity, transferring groups other than amino-acyl groups"/>
    <property type="evidence" value="ECO:0007669"/>
    <property type="project" value="InterPro"/>
</dbReference>
<dbReference type="RefSeq" id="WP_326122727.1">
    <property type="nucleotide sequence ID" value="NZ_JARSFG010000010.1"/>
</dbReference>
<dbReference type="InterPro" id="IPR000182">
    <property type="entry name" value="GNAT_dom"/>
</dbReference>
<evidence type="ECO:0000313" key="3">
    <source>
        <dbReference type="Proteomes" id="UP001344888"/>
    </source>
</evidence>
<dbReference type="EMBL" id="JARSFG010000010">
    <property type="protein sequence ID" value="MEC1178188.1"/>
    <property type="molecule type" value="Genomic_DNA"/>
</dbReference>